<feature type="region of interest" description="Disordered" evidence="1">
    <location>
        <begin position="10"/>
        <end position="34"/>
    </location>
</feature>
<protein>
    <submittedName>
        <fullName evidence="2">Uncharacterized protein</fullName>
    </submittedName>
</protein>
<dbReference type="Gramene" id="Zm00001eb047300_T001">
    <property type="protein sequence ID" value="Zm00001eb047300_P001"/>
    <property type="gene ID" value="Zm00001eb047300"/>
</dbReference>
<dbReference type="InParanoid" id="A0A804LZC5"/>
<proteinExistence type="predicted"/>
<name>A0A804LZC5_MAIZE</name>
<dbReference type="AlphaFoldDB" id="A0A804LZC5"/>
<reference evidence="3" key="1">
    <citation type="submission" date="2015-12" db="EMBL/GenBank/DDBJ databases">
        <title>Update maize B73 reference genome by single molecule sequencing technologies.</title>
        <authorList>
            <consortium name="Maize Genome Sequencing Project"/>
            <person name="Ware D."/>
        </authorList>
    </citation>
    <scope>NUCLEOTIDE SEQUENCE [LARGE SCALE GENOMIC DNA]</scope>
    <source>
        <strain evidence="3">cv. B73</strain>
    </source>
</reference>
<dbReference type="Proteomes" id="UP000007305">
    <property type="component" value="Chromosome 1"/>
</dbReference>
<evidence type="ECO:0000256" key="1">
    <source>
        <dbReference type="SAM" id="MobiDB-lite"/>
    </source>
</evidence>
<reference evidence="2" key="3">
    <citation type="submission" date="2021-05" db="UniProtKB">
        <authorList>
            <consortium name="EnsemblPlants"/>
        </authorList>
    </citation>
    <scope>IDENTIFICATION</scope>
    <source>
        <strain evidence="2">cv. B73</strain>
    </source>
</reference>
<organism evidence="2 3">
    <name type="scientific">Zea mays</name>
    <name type="common">Maize</name>
    <dbReference type="NCBI Taxonomy" id="4577"/>
    <lineage>
        <taxon>Eukaryota</taxon>
        <taxon>Viridiplantae</taxon>
        <taxon>Streptophyta</taxon>
        <taxon>Embryophyta</taxon>
        <taxon>Tracheophyta</taxon>
        <taxon>Spermatophyta</taxon>
        <taxon>Magnoliopsida</taxon>
        <taxon>Liliopsida</taxon>
        <taxon>Poales</taxon>
        <taxon>Poaceae</taxon>
        <taxon>PACMAD clade</taxon>
        <taxon>Panicoideae</taxon>
        <taxon>Andropogonodae</taxon>
        <taxon>Andropogoneae</taxon>
        <taxon>Tripsacinae</taxon>
        <taxon>Zea</taxon>
    </lineage>
</organism>
<reference evidence="2" key="2">
    <citation type="submission" date="2019-07" db="EMBL/GenBank/DDBJ databases">
        <authorList>
            <person name="Seetharam A."/>
            <person name="Woodhouse M."/>
            <person name="Cannon E."/>
        </authorList>
    </citation>
    <scope>NUCLEOTIDE SEQUENCE [LARGE SCALE GENOMIC DNA]</scope>
    <source>
        <strain evidence="2">cv. B73</strain>
    </source>
</reference>
<sequence>MASWMLLPFSSFPWPAPPPPGYSSCRSSGSDGGGDSGYWRPTVVAAFAGAQVGHALRRRFAGLLRSPRLCHSGSITRKASYVGSQDQQSD</sequence>
<evidence type="ECO:0000313" key="2">
    <source>
        <dbReference type="EnsemblPlants" id="Zm00001eb047300_P001"/>
    </source>
</evidence>
<evidence type="ECO:0000313" key="3">
    <source>
        <dbReference type="Proteomes" id="UP000007305"/>
    </source>
</evidence>
<dbReference type="EnsemblPlants" id="Zm00001eb047300_T001">
    <property type="protein sequence ID" value="Zm00001eb047300_P001"/>
    <property type="gene ID" value="Zm00001eb047300"/>
</dbReference>
<accession>A0A804LZC5</accession>
<keyword evidence="3" id="KW-1185">Reference proteome</keyword>